<evidence type="ECO:0000313" key="6">
    <source>
        <dbReference type="EMBL" id="MFD1567048.1"/>
    </source>
</evidence>
<reference evidence="6 7" key="1">
    <citation type="journal article" date="2019" name="Int. J. Syst. Evol. Microbiol.">
        <title>The Global Catalogue of Microorganisms (GCM) 10K type strain sequencing project: providing services to taxonomists for standard genome sequencing and annotation.</title>
        <authorList>
            <consortium name="The Broad Institute Genomics Platform"/>
            <consortium name="The Broad Institute Genome Sequencing Center for Infectious Disease"/>
            <person name="Wu L."/>
            <person name="Ma J."/>
        </authorList>
    </citation>
    <scope>NUCLEOTIDE SEQUENCE [LARGE SCALE GENOMIC DNA]</scope>
    <source>
        <strain evidence="6 7">CGMCC 1.12859</strain>
    </source>
</reference>
<dbReference type="PANTHER" id="PTHR43335:SF4">
    <property type="entry name" value="ABC TRANSPORTER, ATP-BINDING PROTEIN"/>
    <property type="match status" value="1"/>
</dbReference>
<keyword evidence="2" id="KW-0813">Transport</keyword>
<dbReference type="SMART" id="SM00382">
    <property type="entry name" value="AAA"/>
    <property type="match status" value="1"/>
</dbReference>
<keyword evidence="3" id="KW-0547">Nucleotide-binding</keyword>
<evidence type="ECO:0000259" key="5">
    <source>
        <dbReference type="PROSITE" id="PS50893"/>
    </source>
</evidence>
<dbReference type="Pfam" id="PF00005">
    <property type="entry name" value="ABC_tran"/>
    <property type="match status" value="1"/>
</dbReference>
<evidence type="ECO:0000256" key="2">
    <source>
        <dbReference type="ARBA" id="ARBA00022448"/>
    </source>
</evidence>
<sequence>MPAIQTHRVSKRYGDVTAVDRVDLTVEKGEIFGFLGHNGAGKSTVINMLLDFARPTEGRVEVFGMDAREESVAVREHMGVLPEGYDVYDRLTGRQHLQFAAESKGVEVEPVALAERVGIRDAIDRPAGGYSKGMAQRLVLGMALIGEPDLLILDEPTSGLDPGGARRMREIIHEENERGATVFFSSHILEQIEAVCDRVGIMHEGRLQAVDTIDALRDAVAGGTKLRVTVDDPSEAHLDTIEGVDGVDAAWIEDEAFSVTCPNDVKMDVLVALDDAGVDVLDFSTEEASLEDLFVEYTREGGQ</sequence>
<dbReference type="Proteomes" id="UP001597139">
    <property type="component" value="Unassembled WGS sequence"/>
</dbReference>
<dbReference type="InterPro" id="IPR027417">
    <property type="entry name" value="P-loop_NTPase"/>
</dbReference>
<dbReference type="PROSITE" id="PS50893">
    <property type="entry name" value="ABC_TRANSPORTER_2"/>
    <property type="match status" value="1"/>
</dbReference>
<dbReference type="Gene3D" id="3.40.50.300">
    <property type="entry name" value="P-loop containing nucleotide triphosphate hydrolases"/>
    <property type="match status" value="1"/>
</dbReference>
<keyword evidence="4 6" id="KW-0067">ATP-binding</keyword>
<name>A0ABD6BPJ9_9EURY</name>
<dbReference type="PANTHER" id="PTHR43335">
    <property type="entry name" value="ABC TRANSPORTER, ATP-BINDING PROTEIN"/>
    <property type="match status" value="1"/>
</dbReference>
<evidence type="ECO:0000256" key="4">
    <source>
        <dbReference type="ARBA" id="ARBA00022840"/>
    </source>
</evidence>
<proteinExistence type="inferred from homology"/>
<accession>A0ABD6BPJ9</accession>
<dbReference type="RefSeq" id="WP_267647198.1">
    <property type="nucleotide sequence ID" value="NZ_JANHGR010000001.1"/>
</dbReference>
<feature type="domain" description="ABC transporter" evidence="5">
    <location>
        <begin position="4"/>
        <end position="229"/>
    </location>
</feature>
<dbReference type="PROSITE" id="PS00211">
    <property type="entry name" value="ABC_TRANSPORTER_1"/>
    <property type="match status" value="1"/>
</dbReference>
<evidence type="ECO:0000256" key="3">
    <source>
        <dbReference type="ARBA" id="ARBA00022741"/>
    </source>
</evidence>
<dbReference type="InterPro" id="IPR017871">
    <property type="entry name" value="ABC_transporter-like_CS"/>
</dbReference>
<dbReference type="EMBL" id="JBHUCZ010000002">
    <property type="protein sequence ID" value="MFD1567048.1"/>
    <property type="molecule type" value="Genomic_DNA"/>
</dbReference>
<dbReference type="CDD" id="cd03230">
    <property type="entry name" value="ABC_DR_subfamily_A"/>
    <property type="match status" value="1"/>
</dbReference>
<dbReference type="AlphaFoldDB" id="A0ABD6BPJ9"/>
<gene>
    <name evidence="6" type="ORF">ACFSAU_06055</name>
</gene>
<dbReference type="InterPro" id="IPR003593">
    <property type="entry name" value="AAA+_ATPase"/>
</dbReference>
<dbReference type="InterPro" id="IPR025302">
    <property type="entry name" value="DrrA1/2-like_C"/>
</dbReference>
<dbReference type="InterPro" id="IPR003439">
    <property type="entry name" value="ABC_transporter-like_ATP-bd"/>
</dbReference>
<protein>
    <submittedName>
        <fullName evidence="6">ATP-binding cassette domain-containing protein</fullName>
    </submittedName>
</protein>
<evidence type="ECO:0000313" key="7">
    <source>
        <dbReference type="Proteomes" id="UP001597139"/>
    </source>
</evidence>
<dbReference type="Pfam" id="PF13732">
    <property type="entry name" value="DrrA1-3_C"/>
    <property type="match status" value="1"/>
</dbReference>
<organism evidence="6 7">
    <name type="scientific">Halolamina litorea</name>
    <dbReference type="NCBI Taxonomy" id="1515593"/>
    <lineage>
        <taxon>Archaea</taxon>
        <taxon>Methanobacteriati</taxon>
        <taxon>Methanobacteriota</taxon>
        <taxon>Stenosarchaea group</taxon>
        <taxon>Halobacteria</taxon>
        <taxon>Halobacteriales</taxon>
        <taxon>Haloferacaceae</taxon>
    </lineage>
</organism>
<comment type="caution">
    <text evidence="6">The sequence shown here is derived from an EMBL/GenBank/DDBJ whole genome shotgun (WGS) entry which is preliminary data.</text>
</comment>
<evidence type="ECO:0000256" key="1">
    <source>
        <dbReference type="ARBA" id="ARBA00005417"/>
    </source>
</evidence>
<dbReference type="SUPFAM" id="SSF52540">
    <property type="entry name" value="P-loop containing nucleoside triphosphate hydrolases"/>
    <property type="match status" value="1"/>
</dbReference>
<comment type="similarity">
    <text evidence="1">Belongs to the ABC transporter superfamily.</text>
</comment>
<keyword evidence="7" id="KW-1185">Reference proteome</keyword>
<dbReference type="GO" id="GO:0005524">
    <property type="term" value="F:ATP binding"/>
    <property type="evidence" value="ECO:0007669"/>
    <property type="project" value="UniProtKB-KW"/>
</dbReference>